<evidence type="ECO:0000256" key="5">
    <source>
        <dbReference type="ARBA" id="ARBA00023163"/>
    </source>
</evidence>
<dbReference type="CDD" id="cd06171">
    <property type="entry name" value="Sigma70_r4"/>
    <property type="match status" value="1"/>
</dbReference>
<dbReference type="Pfam" id="PF04542">
    <property type="entry name" value="Sigma70_r2"/>
    <property type="match status" value="1"/>
</dbReference>
<feature type="domain" description="RNA polymerase sigma-70 region 2" evidence="7">
    <location>
        <begin position="47"/>
        <end position="107"/>
    </location>
</feature>
<dbReference type="Gene3D" id="1.10.1740.10">
    <property type="match status" value="1"/>
</dbReference>
<dbReference type="NCBIfam" id="TIGR02937">
    <property type="entry name" value="sigma70-ECF"/>
    <property type="match status" value="1"/>
</dbReference>
<protein>
    <recommendedName>
        <fullName evidence="11">RNA polymerase sigma factor</fullName>
    </recommendedName>
</protein>
<dbReference type="SUPFAM" id="SSF88946">
    <property type="entry name" value="Sigma2 domain of RNA polymerase sigma factors"/>
    <property type="match status" value="1"/>
</dbReference>
<keyword evidence="2" id="KW-0805">Transcription regulation</keyword>
<evidence type="ECO:0000259" key="8">
    <source>
        <dbReference type="Pfam" id="PF08281"/>
    </source>
</evidence>
<dbReference type="GO" id="GO:0006352">
    <property type="term" value="P:DNA-templated transcription initiation"/>
    <property type="evidence" value="ECO:0007669"/>
    <property type="project" value="InterPro"/>
</dbReference>
<name>A0AB34XTM1_9MICO</name>
<evidence type="ECO:0000259" key="7">
    <source>
        <dbReference type="Pfam" id="PF04542"/>
    </source>
</evidence>
<evidence type="ECO:0000256" key="2">
    <source>
        <dbReference type="ARBA" id="ARBA00023015"/>
    </source>
</evidence>
<evidence type="ECO:0000256" key="6">
    <source>
        <dbReference type="SAM" id="MobiDB-lite"/>
    </source>
</evidence>
<dbReference type="InterPro" id="IPR039425">
    <property type="entry name" value="RNA_pol_sigma-70-like"/>
</dbReference>
<comment type="similarity">
    <text evidence="1">Belongs to the sigma-70 factor family. ECF subfamily.</text>
</comment>
<dbReference type="GO" id="GO:0003677">
    <property type="term" value="F:DNA binding"/>
    <property type="evidence" value="ECO:0007669"/>
    <property type="project" value="UniProtKB-KW"/>
</dbReference>
<proteinExistence type="inferred from homology"/>
<feature type="region of interest" description="Disordered" evidence="6">
    <location>
        <begin position="356"/>
        <end position="552"/>
    </location>
</feature>
<feature type="region of interest" description="Disordered" evidence="6">
    <location>
        <begin position="1"/>
        <end position="20"/>
    </location>
</feature>
<reference evidence="10" key="1">
    <citation type="submission" date="2016-01" db="EMBL/GenBank/DDBJ databases">
        <title>Draft genome of Chromobacterium sp. F49.</title>
        <authorList>
            <person name="Hong K.W."/>
        </authorList>
    </citation>
    <scope>NUCLEOTIDE SEQUENCE [LARGE SCALE GENOMIC DNA]</scope>
    <source>
        <strain evidence="10">M40</strain>
    </source>
</reference>
<dbReference type="Proteomes" id="UP000076612">
    <property type="component" value="Unassembled WGS sequence"/>
</dbReference>
<gene>
    <name evidence="9" type="ORF">AVW13_10770</name>
</gene>
<dbReference type="RefSeq" id="WP_063249921.1">
    <property type="nucleotide sequence ID" value="NZ_LQQR01000016.1"/>
</dbReference>
<evidence type="ECO:0000313" key="10">
    <source>
        <dbReference type="Proteomes" id="UP000076612"/>
    </source>
</evidence>
<evidence type="ECO:0000256" key="4">
    <source>
        <dbReference type="ARBA" id="ARBA00023125"/>
    </source>
</evidence>
<dbReference type="Gene3D" id="1.10.10.10">
    <property type="entry name" value="Winged helix-like DNA-binding domain superfamily/Winged helix DNA-binding domain"/>
    <property type="match status" value="1"/>
</dbReference>
<dbReference type="PANTHER" id="PTHR43133">
    <property type="entry name" value="RNA POLYMERASE ECF-TYPE SIGMA FACTO"/>
    <property type="match status" value="1"/>
</dbReference>
<dbReference type="InterPro" id="IPR007627">
    <property type="entry name" value="RNA_pol_sigma70_r2"/>
</dbReference>
<dbReference type="PRINTS" id="PR01217">
    <property type="entry name" value="PRICHEXTENSN"/>
</dbReference>
<dbReference type="InterPro" id="IPR013324">
    <property type="entry name" value="RNA_pol_sigma_r3/r4-like"/>
</dbReference>
<dbReference type="InterPro" id="IPR036388">
    <property type="entry name" value="WH-like_DNA-bd_sf"/>
</dbReference>
<dbReference type="InterPro" id="IPR014284">
    <property type="entry name" value="RNA_pol_sigma-70_dom"/>
</dbReference>
<sequence length="552" mass="56580">MTESPSPTPDGESPVDDGGTATDAELIALIREHTPDSASGRQAFAELYARHHDPALHYAIRLTGDRPRAEDAVAEAFAKIWRAWGNGAGPEDAFKSYLMTAVRSESYRCTATTSATTAVLPEVLDVLAGSSSRDHANEIAEREHLARAFSSLPETWQTAITLIDIDCTPTAEAAGALGLSPNSFNSLLRRAREGLRTAYLQELVEPARPACAAYSSELARYVRKQLGRRRGASIETHLRHCQYCRRQTLLLGRINTKLGAWLTPAVLAAALIESEQFPAVPLVAAANAGAEPAGAESAGAEPAGAQNSETVFFSSQSGSGAAGSPSGLALGLKIAAAALIATAAIAATVWALDPSPNAPEVEGPTSSPVQPETGLADDDPGEDLRSPVAPPAAGSPDADVPAVPANEGPRNPAPAPPAPGEPGGPNAAPPAPRDPGPNNPGPNDPGPGDPGPGRPAPPPPTDPPPSEPPPTSPPPTEPPPTSPPPTSPPPTSPPPTSPPPTSPPPTEPPPTSPPPTSPPPTEPPPTSPPTPSPTPTEPGDNCHDVGWGWHCH</sequence>
<evidence type="ECO:0000256" key="3">
    <source>
        <dbReference type="ARBA" id="ARBA00023082"/>
    </source>
</evidence>
<evidence type="ECO:0000313" key="9">
    <source>
        <dbReference type="EMBL" id="KZE20126.1"/>
    </source>
</evidence>
<evidence type="ECO:0008006" key="11">
    <source>
        <dbReference type="Google" id="ProtNLM"/>
    </source>
</evidence>
<dbReference type="SUPFAM" id="SSF88659">
    <property type="entry name" value="Sigma3 and sigma4 domains of RNA polymerase sigma factors"/>
    <property type="match status" value="1"/>
</dbReference>
<accession>A0AB34XTM1</accession>
<dbReference type="AlphaFoldDB" id="A0AB34XTM1"/>
<dbReference type="EMBL" id="LQQR01000016">
    <property type="protein sequence ID" value="KZE20126.1"/>
    <property type="molecule type" value="Genomic_DNA"/>
</dbReference>
<evidence type="ECO:0000256" key="1">
    <source>
        <dbReference type="ARBA" id="ARBA00010641"/>
    </source>
</evidence>
<dbReference type="PANTHER" id="PTHR43133:SF8">
    <property type="entry name" value="RNA POLYMERASE SIGMA FACTOR HI_1459-RELATED"/>
    <property type="match status" value="1"/>
</dbReference>
<feature type="compositionally biased region" description="Pro residues" evidence="6">
    <location>
        <begin position="411"/>
        <end position="536"/>
    </location>
</feature>
<organism evidence="9 10">
    <name type="scientific">Brevibacterium casei</name>
    <dbReference type="NCBI Taxonomy" id="33889"/>
    <lineage>
        <taxon>Bacteria</taxon>
        <taxon>Bacillati</taxon>
        <taxon>Actinomycetota</taxon>
        <taxon>Actinomycetes</taxon>
        <taxon>Micrococcales</taxon>
        <taxon>Brevibacteriaceae</taxon>
        <taxon>Brevibacterium</taxon>
    </lineage>
</organism>
<feature type="domain" description="RNA polymerase sigma factor 70 region 4 type 2" evidence="8">
    <location>
        <begin position="145"/>
        <end position="193"/>
    </location>
</feature>
<dbReference type="GO" id="GO:0016987">
    <property type="term" value="F:sigma factor activity"/>
    <property type="evidence" value="ECO:0007669"/>
    <property type="project" value="UniProtKB-KW"/>
</dbReference>
<keyword evidence="3" id="KW-0731">Sigma factor</keyword>
<comment type="caution">
    <text evidence="9">The sequence shown here is derived from an EMBL/GenBank/DDBJ whole genome shotgun (WGS) entry which is preliminary data.</text>
</comment>
<dbReference type="Pfam" id="PF08281">
    <property type="entry name" value="Sigma70_r4_2"/>
    <property type="match status" value="1"/>
</dbReference>
<keyword evidence="4" id="KW-0238">DNA-binding</keyword>
<dbReference type="InterPro" id="IPR013249">
    <property type="entry name" value="RNA_pol_sigma70_r4_t2"/>
</dbReference>
<keyword evidence="5" id="KW-0804">Transcription</keyword>
<dbReference type="InterPro" id="IPR013325">
    <property type="entry name" value="RNA_pol_sigma_r2"/>
</dbReference>